<evidence type="ECO:0000313" key="3">
    <source>
        <dbReference type="Proteomes" id="UP001148018"/>
    </source>
</evidence>
<feature type="region of interest" description="Disordered" evidence="1">
    <location>
        <begin position="1"/>
        <end position="27"/>
    </location>
</feature>
<reference evidence="2" key="1">
    <citation type="submission" date="2022-07" db="EMBL/GenBank/DDBJ databases">
        <title>Chromosome-level genome of Muraenolepis orangiensis.</title>
        <authorList>
            <person name="Kim J."/>
        </authorList>
    </citation>
    <scope>NUCLEOTIDE SEQUENCE</scope>
    <source>
        <strain evidence="2">KU_S4_2022</strain>
        <tissue evidence="2">Muscle</tissue>
    </source>
</reference>
<feature type="compositionally biased region" description="Polar residues" evidence="1">
    <location>
        <begin position="1"/>
        <end position="22"/>
    </location>
</feature>
<dbReference type="Proteomes" id="UP001148018">
    <property type="component" value="Unassembled WGS sequence"/>
</dbReference>
<dbReference type="EMBL" id="JANIIK010000113">
    <property type="protein sequence ID" value="KAJ3592621.1"/>
    <property type="molecule type" value="Genomic_DNA"/>
</dbReference>
<dbReference type="AlphaFoldDB" id="A0A9Q0DS06"/>
<keyword evidence="3" id="KW-1185">Reference proteome</keyword>
<protein>
    <submittedName>
        <fullName evidence="2">Uncharacterized protein</fullName>
    </submittedName>
</protein>
<accession>A0A9Q0DS06</accession>
<feature type="region of interest" description="Disordered" evidence="1">
    <location>
        <begin position="49"/>
        <end position="82"/>
    </location>
</feature>
<proteinExistence type="predicted"/>
<evidence type="ECO:0000256" key="1">
    <source>
        <dbReference type="SAM" id="MobiDB-lite"/>
    </source>
</evidence>
<comment type="caution">
    <text evidence="2">The sequence shown here is derived from an EMBL/GenBank/DDBJ whole genome shotgun (WGS) entry which is preliminary data.</text>
</comment>
<organism evidence="2 3">
    <name type="scientific">Muraenolepis orangiensis</name>
    <name type="common">Patagonian moray cod</name>
    <dbReference type="NCBI Taxonomy" id="630683"/>
    <lineage>
        <taxon>Eukaryota</taxon>
        <taxon>Metazoa</taxon>
        <taxon>Chordata</taxon>
        <taxon>Craniata</taxon>
        <taxon>Vertebrata</taxon>
        <taxon>Euteleostomi</taxon>
        <taxon>Actinopterygii</taxon>
        <taxon>Neopterygii</taxon>
        <taxon>Teleostei</taxon>
        <taxon>Neoteleostei</taxon>
        <taxon>Acanthomorphata</taxon>
        <taxon>Zeiogadaria</taxon>
        <taxon>Gadariae</taxon>
        <taxon>Gadiformes</taxon>
        <taxon>Muraenolepidoidei</taxon>
        <taxon>Muraenolepididae</taxon>
        <taxon>Muraenolepis</taxon>
    </lineage>
</organism>
<evidence type="ECO:0000313" key="2">
    <source>
        <dbReference type="EMBL" id="KAJ3592621.1"/>
    </source>
</evidence>
<sequence length="82" mass="8499">MTAAGQSNSFSVSKNFGTTNPDMDNIDALNDSSSVATATTECVWEWTAGGDGAVNGSLDPDRTCGNRSSRGGSVPQRRKGEV</sequence>
<gene>
    <name evidence="2" type="ORF">NHX12_007748</name>
</gene>
<name>A0A9Q0DS06_9TELE</name>